<accession>A0A8I3MJQ1</accession>
<comment type="subcellular location">
    <subcellularLocation>
        <location evidence="2">Mitochondrion outer membrane</location>
        <topology evidence="2">Multi-pass membrane protein</topology>
    </subcellularLocation>
</comment>
<evidence type="ECO:0000256" key="6">
    <source>
        <dbReference type="ARBA" id="ARBA00022692"/>
    </source>
</evidence>
<evidence type="ECO:0000256" key="15">
    <source>
        <dbReference type="ARBA" id="ARBA00065417"/>
    </source>
</evidence>
<evidence type="ECO:0000256" key="2">
    <source>
        <dbReference type="ARBA" id="ARBA00004374"/>
    </source>
</evidence>
<keyword evidence="11" id="KW-0862">Zinc</keyword>
<dbReference type="AlphaFoldDB" id="A0A8I3MJQ1"/>
<dbReference type="InterPro" id="IPR001841">
    <property type="entry name" value="Znf_RING"/>
</dbReference>
<evidence type="ECO:0000313" key="25">
    <source>
        <dbReference type="Proteomes" id="UP000805418"/>
    </source>
</evidence>
<dbReference type="GO" id="GO:0008270">
    <property type="term" value="F:zinc ion binding"/>
    <property type="evidence" value="ECO:0007669"/>
    <property type="project" value="UniProtKB-KW"/>
</dbReference>
<keyword evidence="5" id="KW-0808">Transferase</keyword>
<feature type="transmembrane region" description="Helical" evidence="22">
    <location>
        <begin position="449"/>
        <end position="469"/>
    </location>
</feature>
<dbReference type="PANTHER" id="PTHR12183">
    <property type="entry name" value="MITOCHONDRIAL UBIQUITIN LIGASE ACTIVATOR OF NFKB 1"/>
    <property type="match status" value="1"/>
</dbReference>
<dbReference type="SUPFAM" id="SSF57850">
    <property type="entry name" value="RING/U-box"/>
    <property type="match status" value="1"/>
</dbReference>
<keyword evidence="6 22" id="KW-0812">Transmembrane</keyword>
<evidence type="ECO:0000256" key="12">
    <source>
        <dbReference type="ARBA" id="ARBA00022989"/>
    </source>
</evidence>
<evidence type="ECO:0000256" key="22">
    <source>
        <dbReference type="SAM" id="Phobius"/>
    </source>
</evidence>
<dbReference type="Pfam" id="PF12483">
    <property type="entry name" value="GIDE"/>
    <property type="match status" value="1"/>
</dbReference>
<dbReference type="Reactome" id="R-CFA-5689880">
    <property type="pathway name" value="Ub-specific processing proteases"/>
</dbReference>
<evidence type="ECO:0000256" key="11">
    <source>
        <dbReference type="ARBA" id="ARBA00022833"/>
    </source>
</evidence>
<evidence type="ECO:0000313" key="24">
    <source>
        <dbReference type="Ensembl" id="ENSCAFP00845003755.1"/>
    </source>
</evidence>
<dbReference type="PANTHER" id="PTHR12183:SF4">
    <property type="entry name" value="MITOCHONDRIAL UBIQUITIN LIGASE ACTIVATOR OF NFKB 1"/>
    <property type="match status" value="1"/>
</dbReference>
<reference evidence="24" key="2">
    <citation type="submission" date="2025-08" db="UniProtKB">
        <authorList>
            <consortium name="Ensembl"/>
        </authorList>
    </citation>
    <scope>IDENTIFICATION</scope>
    <source>
        <strain evidence="24">Boxer</strain>
    </source>
</reference>
<dbReference type="GO" id="GO:0005741">
    <property type="term" value="C:mitochondrial outer membrane"/>
    <property type="evidence" value="ECO:0007669"/>
    <property type="project" value="UniProtKB-SubCell"/>
</dbReference>
<keyword evidence="14 22" id="KW-0472">Membrane</keyword>
<dbReference type="EC" id="2.3.2.27" evidence="4"/>
<evidence type="ECO:0000256" key="1">
    <source>
        <dbReference type="ARBA" id="ARBA00000900"/>
    </source>
</evidence>
<dbReference type="Gene3D" id="3.30.40.10">
    <property type="entry name" value="Zinc/RING finger domain, C3HC4 (zinc finger)"/>
    <property type="match status" value="1"/>
</dbReference>
<evidence type="ECO:0000256" key="3">
    <source>
        <dbReference type="ARBA" id="ARBA00004906"/>
    </source>
</evidence>
<dbReference type="GO" id="GO:0061630">
    <property type="term" value="F:ubiquitin protein ligase activity"/>
    <property type="evidence" value="ECO:0007669"/>
    <property type="project" value="UniProtKB-EC"/>
</dbReference>
<evidence type="ECO:0000256" key="13">
    <source>
        <dbReference type="ARBA" id="ARBA00023128"/>
    </source>
</evidence>
<keyword evidence="12 22" id="KW-1133">Transmembrane helix</keyword>
<dbReference type="GO" id="GO:0004842">
    <property type="term" value="F:ubiquitin-protein transferase activity"/>
    <property type="evidence" value="ECO:0000318"/>
    <property type="project" value="GO_Central"/>
</dbReference>
<dbReference type="GeneTree" id="ENSGT00390000012141"/>
<dbReference type="Pfam" id="PF13920">
    <property type="entry name" value="zf-C3HC4_3"/>
    <property type="match status" value="1"/>
</dbReference>
<feature type="compositionally biased region" description="Low complexity" evidence="21">
    <location>
        <begin position="60"/>
        <end position="85"/>
    </location>
</feature>
<name>A0A8I3MJQ1_CANLF</name>
<keyword evidence="8 20" id="KW-0863">Zinc-finger</keyword>
<proteinExistence type="predicted"/>
<evidence type="ECO:0000256" key="9">
    <source>
        <dbReference type="ARBA" id="ARBA00022786"/>
    </source>
</evidence>
<keyword evidence="10" id="KW-1000">Mitochondrion outer membrane</keyword>
<reference evidence="24" key="1">
    <citation type="submission" date="2020-03" db="EMBL/GenBank/DDBJ databases">
        <title>Long-read based genome assembly of a Labrador retriever dog.</title>
        <authorList>
            <person name="Eory L."/>
            <person name="Zhang W."/>
            <person name="Schoenebeck J."/>
        </authorList>
    </citation>
    <scope>NUCLEOTIDE SEQUENCE [LARGE SCALE GENOMIC DNA]</scope>
    <source>
        <strain evidence="24">Labrador retriever</strain>
    </source>
</reference>
<feature type="compositionally biased region" description="Low complexity" evidence="21">
    <location>
        <begin position="94"/>
        <end position="104"/>
    </location>
</feature>
<sequence>MLLLSPPLSPGNRGRMGRHPEPGRDAGQTATETTREAGAGGPEGSRSGRGRGRGRGGGRESCPALSARLARPLPLPGAGLPAAGLRGRRRRRGAPQAARPQLPRQAEHLGPLALLRARVRVLLLVLLLDAAETRRPAAALGGRRPVGALGVEQPAQRGAGHRGGGAPRAQVLLAHVARVALALQALEVAEGRQRGLAEQAGQGARLVRPRQQHGVAAQHHGLVARLVAVDPGEDARVAPVRRAVGDARQQGAKRIHLGEDLKSILSEAPGKCVPYAVIEGAVRSVKETLNSQFVENCKGVIQRLTLQEHKMVWNRTTHLWNDYSKIIHQRTNTVPFDLVPHEDGVGVAVRVLKPLDSQDLGLETVYEKFHPSIQSFTDVIGHYISGERPKGIQETEEMLKVGATLTGVGELVLDNNSVRLQPPKQGMQYYLSSQDFDSLLQRQESSVRLWKVLTLVFGFATCAALFFILRKHYLQRQERQRLRQMEKEFQEHEAQLLSRAKPEDRESLKSACVVCLNSFKSCVFLECGHVCSCAECYRALPEPKRCPICRQEITRVIPLYNS</sequence>
<dbReference type="PROSITE" id="PS50089">
    <property type="entry name" value="ZF_RING_2"/>
    <property type="match status" value="1"/>
</dbReference>
<evidence type="ECO:0000256" key="17">
    <source>
        <dbReference type="ARBA" id="ARBA00076767"/>
    </source>
</evidence>
<evidence type="ECO:0000256" key="19">
    <source>
        <dbReference type="ARBA" id="ARBA00078469"/>
    </source>
</evidence>
<dbReference type="GO" id="GO:0016567">
    <property type="term" value="P:protein ubiquitination"/>
    <property type="evidence" value="ECO:0000318"/>
    <property type="project" value="GO_Central"/>
</dbReference>
<dbReference type="GO" id="GO:0031647">
    <property type="term" value="P:regulation of protein stability"/>
    <property type="evidence" value="ECO:0007669"/>
    <property type="project" value="UniProtKB-ARBA"/>
</dbReference>
<evidence type="ECO:0000256" key="10">
    <source>
        <dbReference type="ARBA" id="ARBA00022787"/>
    </source>
</evidence>
<evidence type="ECO:0000256" key="5">
    <source>
        <dbReference type="ARBA" id="ARBA00022679"/>
    </source>
</evidence>
<organism evidence="24 25">
    <name type="scientific">Canis lupus familiaris</name>
    <name type="common">Dog</name>
    <name type="synonym">Canis familiaris</name>
    <dbReference type="NCBI Taxonomy" id="9615"/>
    <lineage>
        <taxon>Eukaryota</taxon>
        <taxon>Metazoa</taxon>
        <taxon>Chordata</taxon>
        <taxon>Craniata</taxon>
        <taxon>Vertebrata</taxon>
        <taxon>Euteleostomi</taxon>
        <taxon>Mammalia</taxon>
        <taxon>Eutheria</taxon>
        <taxon>Laurasiatheria</taxon>
        <taxon>Carnivora</taxon>
        <taxon>Caniformia</taxon>
        <taxon>Canidae</taxon>
        <taxon>Canis</taxon>
    </lineage>
</organism>
<feature type="region of interest" description="Disordered" evidence="21">
    <location>
        <begin position="1"/>
        <end position="104"/>
    </location>
</feature>
<keyword evidence="7" id="KW-0479">Metal-binding</keyword>
<evidence type="ECO:0000256" key="8">
    <source>
        <dbReference type="ARBA" id="ARBA00022771"/>
    </source>
</evidence>
<dbReference type="OrthoDB" id="66726at2759"/>
<evidence type="ECO:0000256" key="14">
    <source>
        <dbReference type="ARBA" id="ARBA00023136"/>
    </source>
</evidence>
<gene>
    <name evidence="24" type="primary">MUL1</name>
</gene>
<dbReference type="InterPro" id="IPR051652">
    <property type="entry name" value="MDM2_MDM4_MUL1"/>
</dbReference>
<keyword evidence="9" id="KW-0833">Ubl conjugation pathway</keyword>
<comment type="subunit">
    <text evidence="15">Homooligomer. Interacts with MAP3K7/TAK1. Interacts with UBC9. Interacts with and sumoylates DNM1L. Interacts with MAVS. Interacts with TP53 (via N-terminus); the interaction leads to ubiquitination and proteasomal degradation of TP53.</text>
</comment>
<evidence type="ECO:0000256" key="4">
    <source>
        <dbReference type="ARBA" id="ARBA00012483"/>
    </source>
</evidence>
<comment type="pathway">
    <text evidence="3">Protein modification; protein ubiquitination.</text>
</comment>
<evidence type="ECO:0000256" key="20">
    <source>
        <dbReference type="PROSITE-ProRule" id="PRU00175"/>
    </source>
</evidence>
<dbReference type="InterPro" id="IPR022170">
    <property type="entry name" value="MUL1-like"/>
</dbReference>
<feature type="domain" description="RING-type" evidence="23">
    <location>
        <begin position="512"/>
        <end position="550"/>
    </location>
</feature>
<evidence type="ECO:0000256" key="16">
    <source>
        <dbReference type="ARBA" id="ARBA00068185"/>
    </source>
</evidence>
<keyword evidence="13" id="KW-0496">Mitochondrion</keyword>
<keyword evidence="25" id="KW-1185">Reference proteome</keyword>
<evidence type="ECO:0000256" key="7">
    <source>
        <dbReference type="ARBA" id="ARBA00022723"/>
    </source>
</evidence>
<evidence type="ECO:0000256" key="21">
    <source>
        <dbReference type="SAM" id="MobiDB-lite"/>
    </source>
</evidence>
<dbReference type="FunFam" id="3.30.40.10:FF:000351">
    <property type="entry name" value="Mitochondrial ubiquitin ligase activator of NFKB 1"/>
    <property type="match status" value="1"/>
</dbReference>
<dbReference type="Proteomes" id="UP000805418">
    <property type="component" value="Chromosome 2"/>
</dbReference>
<dbReference type="Ensembl" id="ENSCAFT00845004701.1">
    <property type="protein sequence ID" value="ENSCAFP00845003755.1"/>
    <property type="gene ID" value="ENSCAFG00845002652.1"/>
</dbReference>
<evidence type="ECO:0000259" key="23">
    <source>
        <dbReference type="PROSITE" id="PS50089"/>
    </source>
</evidence>
<comment type="catalytic activity">
    <reaction evidence="1">
        <text>S-ubiquitinyl-[E2 ubiquitin-conjugating enzyme]-L-cysteine + [acceptor protein]-L-lysine = [E2 ubiquitin-conjugating enzyme]-L-cysteine + N(6)-ubiquitinyl-[acceptor protein]-L-lysine.</text>
        <dbReference type="EC" id="2.3.2.27"/>
    </reaction>
</comment>
<reference evidence="24" key="3">
    <citation type="submission" date="2025-09" db="UniProtKB">
        <authorList>
            <consortium name="Ensembl"/>
        </authorList>
    </citation>
    <scope>IDENTIFICATION</scope>
    <source>
        <strain evidence="24">Boxer</strain>
    </source>
</reference>
<evidence type="ECO:0000256" key="18">
    <source>
        <dbReference type="ARBA" id="ARBA00077983"/>
    </source>
</evidence>
<dbReference type="GO" id="GO:0009893">
    <property type="term" value="P:positive regulation of metabolic process"/>
    <property type="evidence" value="ECO:0007669"/>
    <property type="project" value="UniProtKB-ARBA"/>
</dbReference>
<protein>
    <recommendedName>
        <fullName evidence="16">Mitochondrial ubiquitin ligase activator of NFKB 1</fullName>
        <ecNumber evidence="4">2.3.2.27</ecNumber>
    </recommendedName>
    <alternativeName>
        <fullName evidence="17">E3 ubiquitin-protein ligase MUL1</fullName>
    </alternativeName>
    <alternativeName>
        <fullName evidence="19">Protein Hades</fullName>
    </alternativeName>
    <alternativeName>
        <fullName evidence="18">RING-type E3 ubiquitin transferase NFKB 1</fullName>
    </alternativeName>
</protein>
<dbReference type="FunCoup" id="A0A8I3MJQ1">
    <property type="interactions" value="318"/>
</dbReference>
<dbReference type="CDD" id="cd16648">
    <property type="entry name" value="mRING-HC-C3HC5_MAPL"/>
    <property type="match status" value="1"/>
</dbReference>
<dbReference type="GO" id="GO:0022603">
    <property type="term" value="P:regulation of anatomical structure morphogenesis"/>
    <property type="evidence" value="ECO:0007669"/>
    <property type="project" value="UniProtKB-ARBA"/>
</dbReference>
<dbReference type="InterPro" id="IPR013083">
    <property type="entry name" value="Znf_RING/FYVE/PHD"/>
</dbReference>
<dbReference type="GO" id="GO:0005739">
    <property type="term" value="C:mitochondrion"/>
    <property type="evidence" value="ECO:0000318"/>
    <property type="project" value="GO_Central"/>
</dbReference>
<dbReference type="GO" id="GO:0051094">
    <property type="term" value="P:positive regulation of developmental process"/>
    <property type="evidence" value="ECO:0007669"/>
    <property type="project" value="UniProtKB-ARBA"/>
</dbReference>